<accession>A0A484MI61</accession>
<protein>
    <submittedName>
        <fullName evidence="1">Uncharacterized protein</fullName>
    </submittedName>
</protein>
<keyword evidence="2" id="KW-1185">Reference proteome</keyword>
<dbReference type="Proteomes" id="UP000595140">
    <property type="component" value="Unassembled WGS sequence"/>
</dbReference>
<dbReference type="AlphaFoldDB" id="A0A484MI61"/>
<proteinExistence type="predicted"/>
<evidence type="ECO:0000313" key="2">
    <source>
        <dbReference type="Proteomes" id="UP000595140"/>
    </source>
</evidence>
<reference evidence="1" key="1">
    <citation type="submission" date="2018-04" db="EMBL/GenBank/DDBJ databases">
        <authorList>
            <person name="Vogel A."/>
        </authorList>
    </citation>
    <scope>NUCLEOTIDE SEQUENCE [LARGE SCALE GENOMIC DNA]</scope>
</reference>
<organism evidence="1 2">
    <name type="scientific">Cuscuta campestris</name>
    <dbReference type="NCBI Taxonomy" id="132261"/>
    <lineage>
        <taxon>Eukaryota</taxon>
        <taxon>Viridiplantae</taxon>
        <taxon>Streptophyta</taxon>
        <taxon>Embryophyta</taxon>
        <taxon>Tracheophyta</taxon>
        <taxon>Spermatophyta</taxon>
        <taxon>Magnoliopsida</taxon>
        <taxon>eudicotyledons</taxon>
        <taxon>Gunneridae</taxon>
        <taxon>Pentapetalae</taxon>
        <taxon>asterids</taxon>
        <taxon>lamiids</taxon>
        <taxon>Solanales</taxon>
        <taxon>Convolvulaceae</taxon>
        <taxon>Cuscuteae</taxon>
        <taxon>Cuscuta</taxon>
        <taxon>Cuscuta subgen. Grammica</taxon>
        <taxon>Cuscuta sect. Cleistogrammica</taxon>
    </lineage>
</organism>
<gene>
    <name evidence="1" type="ORF">CCAM_LOCUS30261</name>
</gene>
<sequence>MHWDGRSLKRLKDVHEECRWQTHELEIVVVSLVCNPFRDRVPPKLYDDVIIDKLASLKLLRWWFFPFNNTVCHRLERVPIFDREKESLFIVDPSVEKCVDPYGMLIIRDFGMDGYPFTRRKLIDKEFQRKKGLRLDSLLTWEAVHATLDPECKMDKPVATLKD</sequence>
<name>A0A484MI61_9ASTE</name>
<dbReference type="EMBL" id="OOIL02003592">
    <property type="protein sequence ID" value="VFQ88485.1"/>
    <property type="molecule type" value="Genomic_DNA"/>
</dbReference>
<evidence type="ECO:0000313" key="1">
    <source>
        <dbReference type="EMBL" id="VFQ88485.1"/>
    </source>
</evidence>